<comment type="caution">
    <text evidence="2">The sequence shown here is derived from an EMBL/GenBank/DDBJ whole genome shotgun (WGS) entry which is preliminary data.</text>
</comment>
<gene>
    <name evidence="2" type="ORF">EBN88_28080</name>
</gene>
<dbReference type="InterPro" id="IPR028939">
    <property type="entry name" value="P5C_Rdtase_cat_N"/>
</dbReference>
<evidence type="ECO:0000259" key="1">
    <source>
        <dbReference type="Pfam" id="PF03807"/>
    </source>
</evidence>
<proteinExistence type="predicted"/>
<dbReference type="Gene3D" id="3.40.50.720">
    <property type="entry name" value="NAD(P)-binding Rossmann-like Domain"/>
    <property type="match status" value="1"/>
</dbReference>
<protein>
    <submittedName>
        <fullName evidence="2">NADP oxidoreductase</fullName>
    </submittedName>
</protein>
<keyword evidence="3" id="KW-1185">Reference proteome</keyword>
<evidence type="ECO:0000313" key="2">
    <source>
        <dbReference type="EMBL" id="RMI28767.1"/>
    </source>
</evidence>
<organism evidence="2 3">
    <name type="scientific">Streptomyces triticirhizae</name>
    <dbReference type="NCBI Taxonomy" id="2483353"/>
    <lineage>
        <taxon>Bacteria</taxon>
        <taxon>Bacillati</taxon>
        <taxon>Actinomycetota</taxon>
        <taxon>Actinomycetes</taxon>
        <taxon>Kitasatosporales</taxon>
        <taxon>Streptomycetaceae</taxon>
        <taxon>Streptomyces</taxon>
    </lineage>
</organism>
<dbReference type="AlphaFoldDB" id="A0A3M2KSW7"/>
<name>A0A3M2KSW7_9ACTN</name>
<sequence length="37" mass="3944">MRIGILGAGRMAEALGGHWARAGHRLMVSGRERARAA</sequence>
<feature type="domain" description="Pyrroline-5-carboxylate reductase catalytic N-terminal" evidence="1">
    <location>
        <begin position="2"/>
        <end position="36"/>
    </location>
</feature>
<feature type="non-terminal residue" evidence="2">
    <location>
        <position position="37"/>
    </location>
</feature>
<dbReference type="Pfam" id="PF03807">
    <property type="entry name" value="F420_oxidored"/>
    <property type="match status" value="1"/>
</dbReference>
<evidence type="ECO:0000313" key="3">
    <source>
        <dbReference type="Proteomes" id="UP000278673"/>
    </source>
</evidence>
<dbReference type="InterPro" id="IPR036291">
    <property type="entry name" value="NAD(P)-bd_dom_sf"/>
</dbReference>
<dbReference type="EMBL" id="RFFJ01000281">
    <property type="protein sequence ID" value="RMI28767.1"/>
    <property type="molecule type" value="Genomic_DNA"/>
</dbReference>
<dbReference type="SUPFAM" id="SSF51735">
    <property type="entry name" value="NAD(P)-binding Rossmann-fold domains"/>
    <property type="match status" value="1"/>
</dbReference>
<dbReference type="Proteomes" id="UP000278673">
    <property type="component" value="Unassembled WGS sequence"/>
</dbReference>
<reference evidence="2 3" key="1">
    <citation type="submission" date="2018-10" db="EMBL/GenBank/DDBJ databases">
        <title>Isolation, diversity and antifungal activity of actinobacteria from wheat.</title>
        <authorList>
            <person name="Han C."/>
        </authorList>
    </citation>
    <scope>NUCLEOTIDE SEQUENCE [LARGE SCALE GENOMIC DNA]</scope>
    <source>
        <strain evidence="2 3">NEAU-YY642</strain>
    </source>
</reference>
<accession>A0A3M2KSW7</accession>
<dbReference type="RefSeq" id="WP_158621561.1">
    <property type="nucleotide sequence ID" value="NZ_RFFJ01000281.1"/>
</dbReference>